<organism evidence="4 5">
    <name type="scientific">Novipirellula aureliae</name>
    <dbReference type="NCBI Taxonomy" id="2527966"/>
    <lineage>
        <taxon>Bacteria</taxon>
        <taxon>Pseudomonadati</taxon>
        <taxon>Planctomycetota</taxon>
        <taxon>Planctomycetia</taxon>
        <taxon>Pirellulales</taxon>
        <taxon>Pirellulaceae</taxon>
        <taxon>Novipirellula</taxon>
    </lineage>
</organism>
<dbReference type="RefSeq" id="WP_146598096.1">
    <property type="nucleotide sequence ID" value="NZ_SJPY01000001.1"/>
</dbReference>
<dbReference type="PANTHER" id="PTHR44591:SF3">
    <property type="entry name" value="RESPONSE REGULATORY DOMAIN-CONTAINING PROTEIN"/>
    <property type="match status" value="1"/>
</dbReference>
<dbReference type="AlphaFoldDB" id="A0A5C6E8S1"/>
<dbReference type="InterPro" id="IPR050595">
    <property type="entry name" value="Bact_response_regulator"/>
</dbReference>
<dbReference type="Pfam" id="PF13581">
    <property type="entry name" value="HATPase_c_2"/>
    <property type="match status" value="1"/>
</dbReference>
<keyword evidence="5" id="KW-1185">Reference proteome</keyword>
<dbReference type="Gene3D" id="3.30.565.10">
    <property type="entry name" value="Histidine kinase-like ATPase, C-terminal domain"/>
    <property type="match status" value="1"/>
</dbReference>
<sequence length="299" mass="32858">MAKVLLVEDSPTQAVKMRMILQADDHEVRHVPNGRVALEALAEDSLDIVVTDLEMPEMNGLELVEAMVLDYQHIPAILVTARGSEHLAAEALQKGAAGYVPKDHLDKQLNDTITNVLGVIRSDASYAKLISKLKRNVFVFELDNDSELISPMVGLLMQVVSGMDLLGGSDMVRLGVAIEHALLNAMYRGNLELGPDQTPVHRAIVYDDATNDLIQERKSQLPYCDRTVYVEATASENEIRILIRDCGPGFDTTTMLDAAHQDDLDSESGRGLVLMKNFADELVFNDCGNEVTLVKRCGV</sequence>
<dbReference type="PROSITE" id="PS50110">
    <property type="entry name" value="RESPONSE_REGULATORY"/>
    <property type="match status" value="1"/>
</dbReference>
<dbReference type="GO" id="GO:0000160">
    <property type="term" value="P:phosphorelay signal transduction system"/>
    <property type="evidence" value="ECO:0007669"/>
    <property type="project" value="InterPro"/>
</dbReference>
<dbReference type="InterPro" id="IPR001789">
    <property type="entry name" value="Sig_transdc_resp-reg_receiver"/>
</dbReference>
<dbReference type="Pfam" id="PF00072">
    <property type="entry name" value="Response_reg"/>
    <property type="match status" value="1"/>
</dbReference>
<dbReference type="InterPro" id="IPR036890">
    <property type="entry name" value="HATPase_C_sf"/>
</dbReference>
<dbReference type="CDD" id="cd00156">
    <property type="entry name" value="REC"/>
    <property type="match status" value="1"/>
</dbReference>
<proteinExistence type="predicted"/>
<evidence type="ECO:0000313" key="5">
    <source>
        <dbReference type="Proteomes" id="UP000315471"/>
    </source>
</evidence>
<dbReference type="Proteomes" id="UP000315471">
    <property type="component" value="Unassembled WGS sequence"/>
</dbReference>
<dbReference type="SUPFAM" id="SSF55874">
    <property type="entry name" value="ATPase domain of HSP90 chaperone/DNA topoisomerase II/histidine kinase"/>
    <property type="match status" value="1"/>
</dbReference>
<evidence type="ECO:0000313" key="4">
    <source>
        <dbReference type="EMBL" id="TWU45382.1"/>
    </source>
</evidence>
<gene>
    <name evidence="4" type="ORF">Q31b_05540</name>
</gene>
<dbReference type="PANTHER" id="PTHR44591">
    <property type="entry name" value="STRESS RESPONSE REGULATOR PROTEIN 1"/>
    <property type="match status" value="1"/>
</dbReference>
<dbReference type="SMART" id="SM00448">
    <property type="entry name" value="REC"/>
    <property type="match status" value="1"/>
</dbReference>
<comment type="caution">
    <text evidence="4">The sequence shown here is derived from an EMBL/GenBank/DDBJ whole genome shotgun (WGS) entry which is preliminary data.</text>
</comment>
<dbReference type="Gene3D" id="3.40.50.2300">
    <property type="match status" value="1"/>
</dbReference>
<dbReference type="SUPFAM" id="SSF52172">
    <property type="entry name" value="CheY-like"/>
    <property type="match status" value="1"/>
</dbReference>
<feature type="modified residue" description="4-aspartylphosphate" evidence="2">
    <location>
        <position position="52"/>
    </location>
</feature>
<reference evidence="4 5" key="1">
    <citation type="submission" date="2019-02" db="EMBL/GenBank/DDBJ databases">
        <title>Deep-cultivation of Planctomycetes and their phenomic and genomic characterization uncovers novel biology.</title>
        <authorList>
            <person name="Wiegand S."/>
            <person name="Jogler M."/>
            <person name="Boedeker C."/>
            <person name="Pinto D."/>
            <person name="Vollmers J."/>
            <person name="Rivas-Marin E."/>
            <person name="Kohn T."/>
            <person name="Peeters S.H."/>
            <person name="Heuer A."/>
            <person name="Rast P."/>
            <person name="Oberbeckmann S."/>
            <person name="Bunk B."/>
            <person name="Jeske O."/>
            <person name="Meyerdierks A."/>
            <person name="Storesund J.E."/>
            <person name="Kallscheuer N."/>
            <person name="Luecker S."/>
            <person name="Lage O.M."/>
            <person name="Pohl T."/>
            <person name="Merkel B.J."/>
            <person name="Hornburger P."/>
            <person name="Mueller R.-W."/>
            <person name="Bruemmer F."/>
            <person name="Labrenz M."/>
            <person name="Spormann A.M."/>
            <person name="Op Den Camp H."/>
            <person name="Overmann J."/>
            <person name="Amann R."/>
            <person name="Jetten M.S.M."/>
            <person name="Mascher T."/>
            <person name="Medema M.H."/>
            <person name="Devos D.P."/>
            <person name="Kaster A.-K."/>
            <person name="Ovreas L."/>
            <person name="Rohde M."/>
            <person name="Galperin M.Y."/>
            <person name="Jogler C."/>
        </authorList>
    </citation>
    <scope>NUCLEOTIDE SEQUENCE [LARGE SCALE GENOMIC DNA]</scope>
    <source>
        <strain evidence="4 5">Q31b</strain>
    </source>
</reference>
<dbReference type="InterPro" id="IPR011006">
    <property type="entry name" value="CheY-like_superfamily"/>
</dbReference>
<dbReference type="CDD" id="cd16936">
    <property type="entry name" value="HATPase_RsbW-like"/>
    <property type="match status" value="1"/>
</dbReference>
<protein>
    <recommendedName>
        <fullName evidence="3">Response regulatory domain-containing protein</fullName>
    </recommendedName>
</protein>
<evidence type="ECO:0000256" key="1">
    <source>
        <dbReference type="ARBA" id="ARBA00022553"/>
    </source>
</evidence>
<keyword evidence="1 2" id="KW-0597">Phosphoprotein</keyword>
<accession>A0A5C6E8S1</accession>
<dbReference type="OrthoDB" id="9770645at2"/>
<feature type="domain" description="Response regulatory" evidence="3">
    <location>
        <begin position="3"/>
        <end position="117"/>
    </location>
</feature>
<evidence type="ECO:0000259" key="3">
    <source>
        <dbReference type="PROSITE" id="PS50110"/>
    </source>
</evidence>
<name>A0A5C6E8S1_9BACT</name>
<dbReference type="InterPro" id="IPR003594">
    <property type="entry name" value="HATPase_dom"/>
</dbReference>
<evidence type="ECO:0000256" key="2">
    <source>
        <dbReference type="PROSITE-ProRule" id="PRU00169"/>
    </source>
</evidence>
<dbReference type="EMBL" id="SJPY01000001">
    <property type="protein sequence ID" value="TWU45382.1"/>
    <property type="molecule type" value="Genomic_DNA"/>
</dbReference>